<evidence type="ECO:0008006" key="4">
    <source>
        <dbReference type="Google" id="ProtNLM"/>
    </source>
</evidence>
<sequence length="104" mass="10667">MKDIKPIFIAKTRSFWLGIVPAALTLIDVIAGAATDGTAEPIAGAVAALLGPFTGTTAEQVHSFMLAVAPICALIVAHQRKGVSRPYAATPGKEAAAVQAEVIE</sequence>
<proteinExistence type="predicted"/>
<protein>
    <recommendedName>
        <fullName evidence="4">Holin</fullName>
    </recommendedName>
</protein>
<gene>
    <name evidence="2" type="primary">PLESTB004161</name>
    <name evidence="2" type="ORF">PLESTB_001970700</name>
</gene>
<name>A0A9W6C323_9CHLO</name>
<accession>A0A9W6C323</accession>
<dbReference type="EMBL" id="BRXU01000080">
    <property type="protein sequence ID" value="GLC63009.1"/>
    <property type="molecule type" value="Genomic_DNA"/>
</dbReference>
<dbReference type="AlphaFoldDB" id="A0A9W6C323"/>
<feature type="transmembrane region" description="Helical" evidence="1">
    <location>
        <begin position="60"/>
        <end position="77"/>
    </location>
</feature>
<evidence type="ECO:0000313" key="3">
    <source>
        <dbReference type="Proteomes" id="UP001165080"/>
    </source>
</evidence>
<keyword evidence="1" id="KW-0812">Transmembrane</keyword>
<evidence type="ECO:0000313" key="2">
    <source>
        <dbReference type="EMBL" id="GLC63009.1"/>
    </source>
</evidence>
<organism evidence="2 3">
    <name type="scientific">Pleodorina starrii</name>
    <dbReference type="NCBI Taxonomy" id="330485"/>
    <lineage>
        <taxon>Eukaryota</taxon>
        <taxon>Viridiplantae</taxon>
        <taxon>Chlorophyta</taxon>
        <taxon>core chlorophytes</taxon>
        <taxon>Chlorophyceae</taxon>
        <taxon>CS clade</taxon>
        <taxon>Chlamydomonadales</taxon>
        <taxon>Volvocaceae</taxon>
        <taxon>Pleodorina</taxon>
    </lineage>
</organism>
<dbReference type="Proteomes" id="UP001165080">
    <property type="component" value="Unassembled WGS sequence"/>
</dbReference>
<keyword evidence="1" id="KW-0472">Membrane</keyword>
<evidence type="ECO:0000256" key="1">
    <source>
        <dbReference type="SAM" id="Phobius"/>
    </source>
</evidence>
<comment type="caution">
    <text evidence="2">The sequence shown here is derived from an EMBL/GenBank/DDBJ whole genome shotgun (WGS) entry which is preliminary data.</text>
</comment>
<keyword evidence="1" id="KW-1133">Transmembrane helix</keyword>
<keyword evidence="3" id="KW-1185">Reference proteome</keyword>
<reference evidence="2 3" key="1">
    <citation type="journal article" date="2023" name="Commun. Biol.">
        <title>Reorganization of the ancestral sex-determining regions during the evolution of trioecy in Pleodorina starrii.</title>
        <authorList>
            <person name="Takahashi K."/>
            <person name="Suzuki S."/>
            <person name="Kawai-Toyooka H."/>
            <person name="Yamamoto K."/>
            <person name="Hamaji T."/>
            <person name="Ootsuki R."/>
            <person name="Yamaguchi H."/>
            <person name="Kawachi M."/>
            <person name="Higashiyama T."/>
            <person name="Nozaki H."/>
        </authorList>
    </citation>
    <scope>NUCLEOTIDE SEQUENCE [LARGE SCALE GENOMIC DNA]</scope>
    <source>
        <strain evidence="2 3">NIES-4479</strain>
    </source>
</reference>